<name>A0A6V7NYC7_ANACO</name>
<feature type="compositionally biased region" description="Polar residues" evidence="1">
    <location>
        <begin position="270"/>
        <end position="283"/>
    </location>
</feature>
<feature type="region of interest" description="Disordered" evidence="1">
    <location>
        <begin position="250"/>
        <end position="345"/>
    </location>
</feature>
<dbReference type="Pfam" id="PF00665">
    <property type="entry name" value="rve"/>
    <property type="match status" value="1"/>
</dbReference>
<accession>A0A6V7NYC7</accession>
<reference evidence="3" key="1">
    <citation type="submission" date="2020-07" db="EMBL/GenBank/DDBJ databases">
        <authorList>
            <person name="Lin J."/>
        </authorList>
    </citation>
    <scope>NUCLEOTIDE SEQUENCE</scope>
</reference>
<feature type="compositionally biased region" description="Basic and acidic residues" evidence="1">
    <location>
        <begin position="252"/>
        <end position="269"/>
    </location>
</feature>
<feature type="compositionally biased region" description="Basic and acidic residues" evidence="1">
    <location>
        <begin position="301"/>
        <end position="345"/>
    </location>
</feature>
<evidence type="ECO:0000256" key="1">
    <source>
        <dbReference type="SAM" id="MobiDB-lite"/>
    </source>
</evidence>
<evidence type="ECO:0000313" key="3">
    <source>
        <dbReference type="EMBL" id="CAD1823549.1"/>
    </source>
</evidence>
<sequence length="345" mass="39504">MKVSKGALVVMKGIRVGNLYKLLGSTMTDETYAATKNDDLPLRIWHKRLGHMSEKGMKILVEKKLILDIIFGDSKFCEHCVYGKHHKRSFKAGSHTSKGILDYIHTDVWSSPTTSYGGANYYISFIDYFSQKVWVKFLKLKGEAFQAFKHFKAKIENLTGCHIKVLRSDNGLEYKSKEFELFCKENDISRHYTNPYDPQQNGVAERMNHTLMERARSMLSNAGLEHELWAEAVSIACYLVSRSPSMAINGKTPEEGVEHESIEKEEVRNDTQNFELPSSTFSPNEDIESEDTPIEYGEIDDQIHENFNDGESSREGGETHDLPRHSTRERHAPMHLKDFVDPNTF</sequence>
<dbReference type="InterPro" id="IPR039537">
    <property type="entry name" value="Retrotran_Ty1/copia-like"/>
</dbReference>
<dbReference type="InterPro" id="IPR025724">
    <property type="entry name" value="GAG-pre-integrase_dom"/>
</dbReference>
<dbReference type="Pfam" id="PF13976">
    <property type="entry name" value="gag_pre-integrs"/>
    <property type="match status" value="1"/>
</dbReference>
<feature type="compositionally biased region" description="Acidic residues" evidence="1">
    <location>
        <begin position="285"/>
        <end position="300"/>
    </location>
</feature>
<organism evidence="3">
    <name type="scientific">Ananas comosus var. bracteatus</name>
    <name type="common">red pineapple</name>
    <dbReference type="NCBI Taxonomy" id="296719"/>
    <lineage>
        <taxon>Eukaryota</taxon>
        <taxon>Viridiplantae</taxon>
        <taxon>Streptophyta</taxon>
        <taxon>Embryophyta</taxon>
        <taxon>Tracheophyta</taxon>
        <taxon>Spermatophyta</taxon>
        <taxon>Magnoliopsida</taxon>
        <taxon>Liliopsida</taxon>
        <taxon>Poales</taxon>
        <taxon>Bromeliaceae</taxon>
        <taxon>Bromelioideae</taxon>
        <taxon>Ananas</taxon>
    </lineage>
</organism>
<dbReference type="PANTHER" id="PTHR42648:SF28">
    <property type="entry name" value="TRANSPOSON-ENCODED PROTEIN WITH RIBONUCLEASE H-LIKE AND RETROVIRUS ZINC FINGER-LIKE DOMAINS"/>
    <property type="match status" value="1"/>
</dbReference>
<feature type="domain" description="Integrase catalytic" evidence="2">
    <location>
        <begin position="91"/>
        <end position="261"/>
    </location>
</feature>
<proteinExistence type="predicted"/>
<dbReference type="GO" id="GO:0015074">
    <property type="term" value="P:DNA integration"/>
    <property type="evidence" value="ECO:0007669"/>
    <property type="project" value="InterPro"/>
</dbReference>
<dbReference type="EMBL" id="LR862143">
    <property type="protein sequence ID" value="CAD1823549.1"/>
    <property type="molecule type" value="Genomic_DNA"/>
</dbReference>
<dbReference type="InterPro" id="IPR012337">
    <property type="entry name" value="RNaseH-like_sf"/>
</dbReference>
<dbReference type="SUPFAM" id="SSF53098">
    <property type="entry name" value="Ribonuclease H-like"/>
    <property type="match status" value="1"/>
</dbReference>
<dbReference type="Gene3D" id="3.30.420.10">
    <property type="entry name" value="Ribonuclease H-like superfamily/Ribonuclease H"/>
    <property type="match status" value="1"/>
</dbReference>
<dbReference type="GO" id="GO:0003676">
    <property type="term" value="F:nucleic acid binding"/>
    <property type="evidence" value="ECO:0007669"/>
    <property type="project" value="InterPro"/>
</dbReference>
<dbReference type="PROSITE" id="PS50994">
    <property type="entry name" value="INTEGRASE"/>
    <property type="match status" value="1"/>
</dbReference>
<dbReference type="InterPro" id="IPR001584">
    <property type="entry name" value="Integrase_cat-core"/>
</dbReference>
<evidence type="ECO:0000259" key="2">
    <source>
        <dbReference type="PROSITE" id="PS50994"/>
    </source>
</evidence>
<dbReference type="InterPro" id="IPR036397">
    <property type="entry name" value="RNaseH_sf"/>
</dbReference>
<dbReference type="AlphaFoldDB" id="A0A6V7NYC7"/>
<gene>
    <name evidence="3" type="ORF">CB5_LOCUS6760</name>
</gene>
<protein>
    <recommendedName>
        <fullName evidence="2">Integrase catalytic domain-containing protein</fullName>
    </recommendedName>
</protein>
<dbReference type="PANTHER" id="PTHR42648">
    <property type="entry name" value="TRANSPOSASE, PUTATIVE-RELATED"/>
    <property type="match status" value="1"/>
</dbReference>